<dbReference type="STRING" id="1618356.UU93_C0013G0033"/>
<dbReference type="EMBL" id="LCCN01000013">
    <property type="protein sequence ID" value="KKS31878.1"/>
    <property type="molecule type" value="Genomic_DNA"/>
</dbReference>
<comment type="caution">
    <text evidence="1">The sequence shown here is derived from an EMBL/GenBank/DDBJ whole genome shotgun (WGS) entry which is preliminary data.</text>
</comment>
<gene>
    <name evidence="1" type="ORF">UU93_C0013G0033</name>
</gene>
<dbReference type="SUPFAM" id="SSF55874">
    <property type="entry name" value="ATPase domain of HSP90 chaperone/DNA topoisomerase II/histidine kinase"/>
    <property type="match status" value="1"/>
</dbReference>
<evidence type="ECO:0000313" key="1">
    <source>
        <dbReference type="EMBL" id="KKS31878.1"/>
    </source>
</evidence>
<sequence length="650" mass="75850">MTKIDITSESIKNELKNFKDKPANSILEYIWNGFDAGANNINLNYSFSINAGGMSFGYPKFEIIDDGTGWNLDNDFTTKLFLVSQKKNSPYKSLPQGKDGVGRFTFFSFAQSATWESVFGEKKFKLRCSADTLDKYISEKLEEEINLEKGTKVSFDVVSSKLNEVFFEKDLKKVIAEEFCWFIKLYPQKNIYINGEKIAFDGLVYNTENHKLSLLNNDFDLDIVQWRSKPTREYSKYYFLNSSGIESFKRTSGLNNKSDDFYHSVFVRSNFFDNFEYRENCDDVDNGQNILPIFEEKKKVFNELLGNIKDILEKTRKPYLRKISAERISEWKEKHILPKVCDLGINQEDYDSVVKEIFVVAPQLFTNSNDDQRKFILNLISSLLSTEDKNLILKILEQVYKLSDEEKKDLENLLDRTTLSNIIKTIKEIDHRLLVINSLEVILFGDESRYVKEVDHLQKILDENFWIFGDGYRLFSTTEGAIRKTLTGFKDSILRREVEPIVTQSKKELDLFLTKTDITTTITRSIIIEIKRPSVKLDKKEYEQIFEYAETIIKEKSCNGETIFFTFYLVGTDFGEHIQRQIEAMETRGEKQSGLAFVFDRRHNLYIRKWSDIILEQKSRYTFLQEKLNIEMKCLDGKAIDEIVDGTKTN</sequence>
<dbReference type="Gene3D" id="3.30.565.10">
    <property type="entry name" value="Histidine kinase-like ATPase, C-terminal domain"/>
    <property type="match status" value="1"/>
</dbReference>
<protein>
    <submittedName>
        <fullName evidence="1">Uncharacterized protein</fullName>
    </submittedName>
</protein>
<reference evidence="1 2" key="1">
    <citation type="journal article" date="2015" name="Nature">
        <title>rRNA introns, odd ribosomes, and small enigmatic genomes across a large radiation of phyla.</title>
        <authorList>
            <person name="Brown C.T."/>
            <person name="Hug L.A."/>
            <person name="Thomas B.C."/>
            <person name="Sharon I."/>
            <person name="Castelle C.J."/>
            <person name="Singh A."/>
            <person name="Wilkins M.J."/>
            <person name="Williams K.H."/>
            <person name="Banfield J.F."/>
        </authorList>
    </citation>
    <scope>NUCLEOTIDE SEQUENCE [LARGE SCALE GENOMIC DNA]</scope>
</reference>
<evidence type="ECO:0000313" key="2">
    <source>
        <dbReference type="Proteomes" id="UP000034160"/>
    </source>
</evidence>
<organism evidence="1 2">
    <name type="scientific">Candidatus Amesbacteria bacterium GW2011_GWA2_42_12</name>
    <dbReference type="NCBI Taxonomy" id="1618356"/>
    <lineage>
        <taxon>Bacteria</taxon>
        <taxon>Candidatus Amesiibacteriota</taxon>
    </lineage>
</organism>
<dbReference type="AlphaFoldDB" id="A0A0G1B2X3"/>
<accession>A0A0G1B2X3</accession>
<dbReference type="Proteomes" id="UP000034160">
    <property type="component" value="Unassembled WGS sequence"/>
</dbReference>
<proteinExistence type="predicted"/>
<dbReference type="InterPro" id="IPR036890">
    <property type="entry name" value="HATPase_C_sf"/>
</dbReference>
<name>A0A0G1B2X3_9BACT</name>
<dbReference type="Pfam" id="PF13589">
    <property type="entry name" value="HATPase_c_3"/>
    <property type="match status" value="1"/>
</dbReference>